<accession>A0ABR2BHC7</accession>
<comment type="caution">
    <text evidence="2">The sequence shown here is derived from an EMBL/GenBank/DDBJ whole genome shotgun (WGS) entry which is preliminary data.</text>
</comment>
<feature type="compositionally biased region" description="Basic and acidic residues" evidence="1">
    <location>
        <begin position="29"/>
        <end position="45"/>
    </location>
</feature>
<reference evidence="2 3" key="1">
    <citation type="journal article" date="2024" name="G3 (Bethesda)">
        <title>Genome assembly of Hibiscus sabdariffa L. provides insights into metabolisms of medicinal natural products.</title>
        <authorList>
            <person name="Kim T."/>
        </authorList>
    </citation>
    <scope>NUCLEOTIDE SEQUENCE [LARGE SCALE GENOMIC DNA]</scope>
    <source>
        <strain evidence="2">TK-2024</strain>
        <tissue evidence="2">Old leaves</tissue>
    </source>
</reference>
<name>A0ABR2BHC7_9ROSI</name>
<dbReference type="EMBL" id="JBBPBM010000117">
    <property type="protein sequence ID" value="KAK8506563.1"/>
    <property type="molecule type" value="Genomic_DNA"/>
</dbReference>
<evidence type="ECO:0000313" key="3">
    <source>
        <dbReference type="Proteomes" id="UP001472677"/>
    </source>
</evidence>
<keyword evidence="3" id="KW-1185">Reference proteome</keyword>
<evidence type="ECO:0000313" key="2">
    <source>
        <dbReference type="EMBL" id="KAK8506563.1"/>
    </source>
</evidence>
<evidence type="ECO:0000256" key="1">
    <source>
        <dbReference type="SAM" id="MobiDB-lite"/>
    </source>
</evidence>
<gene>
    <name evidence="2" type="ORF">V6N12_073518</name>
</gene>
<protein>
    <submittedName>
        <fullName evidence="2">Uncharacterized protein</fullName>
    </submittedName>
</protein>
<organism evidence="2 3">
    <name type="scientific">Hibiscus sabdariffa</name>
    <name type="common">roselle</name>
    <dbReference type="NCBI Taxonomy" id="183260"/>
    <lineage>
        <taxon>Eukaryota</taxon>
        <taxon>Viridiplantae</taxon>
        <taxon>Streptophyta</taxon>
        <taxon>Embryophyta</taxon>
        <taxon>Tracheophyta</taxon>
        <taxon>Spermatophyta</taxon>
        <taxon>Magnoliopsida</taxon>
        <taxon>eudicotyledons</taxon>
        <taxon>Gunneridae</taxon>
        <taxon>Pentapetalae</taxon>
        <taxon>rosids</taxon>
        <taxon>malvids</taxon>
        <taxon>Malvales</taxon>
        <taxon>Malvaceae</taxon>
        <taxon>Malvoideae</taxon>
        <taxon>Hibiscus</taxon>
    </lineage>
</organism>
<sequence>MVLNNIAGQPKTGLKRPKKVQFIFQKSEYNSHHSGLEESERDEGRGGPSHQIQTDQHSVPFHAGVTDWSASAWCECRTRAWLLTVTTTCLVQRSTVQATLFCSVAKPLYLCLPEEAKHKLKTGSLVNVRWA</sequence>
<feature type="region of interest" description="Disordered" evidence="1">
    <location>
        <begin position="27"/>
        <end position="58"/>
    </location>
</feature>
<dbReference type="Proteomes" id="UP001472677">
    <property type="component" value="Unassembled WGS sequence"/>
</dbReference>
<proteinExistence type="predicted"/>